<protein>
    <submittedName>
        <fullName evidence="2">Uncharacterized protein</fullName>
    </submittedName>
</protein>
<dbReference type="Proteomes" id="UP000729733">
    <property type="component" value="Unassembled WGS sequence"/>
</dbReference>
<keyword evidence="3" id="KW-1185">Reference proteome</keyword>
<proteinExistence type="predicted"/>
<feature type="transmembrane region" description="Helical" evidence="1">
    <location>
        <begin position="37"/>
        <end position="55"/>
    </location>
</feature>
<dbReference type="NCBIfam" id="NF038305">
    <property type="entry name" value="HpsJ_fam"/>
    <property type="match status" value="1"/>
</dbReference>
<reference evidence="2" key="1">
    <citation type="journal article" date="2021" name="Antonie Van Leeuwenhoek">
        <title>Draft genome and description of Waterburya agarophytonicola gen. nov. sp. nov. (Pleurocapsales, Cyanobacteria): a seaweed symbiont.</title>
        <authorList>
            <person name="Bonthond G."/>
            <person name="Shalygin S."/>
            <person name="Bayer T."/>
            <person name="Weinberger F."/>
        </authorList>
    </citation>
    <scope>NUCLEOTIDE SEQUENCE</scope>
    <source>
        <strain evidence="2">KI4</strain>
    </source>
</reference>
<evidence type="ECO:0000313" key="3">
    <source>
        <dbReference type="Proteomes" id="UP000729733"/>
    </source>
</evidence>
<gene>
    <name evidence="2" type="ORF">I4641_20710</name>
</gene>
<name>A0A964BYG0_9CYAN</name>
<dbReference type="RefSeq" id="WP_229642486.1">
    <property type="nucleotide sequence ID" value="NZ_JADWDC010000080.1"/>
</dbReference>
<keyword evidence="1" id="KW-0472">Membrane</keyword>
<feature type="transmembrane region" description="Helical" evidence="1">
    <location>
        <begin position="227"/>
        <end position="246"/>
    </location>
</feature>
<organism evidence="2 3">
    <name type="scientific">Waterburya agarophytonicola KI4</name>
    <dbReference type="NCBI Taxonomy" id="2874699"/>
    <lineage>
        <taxon>Bacteria</taxon>
        <taxon>Bacillati</taxon>
        <taxon>Cyanobacteriota</taxon>
        <taxon>Cyanophyceae</taxon>
        <taxon>Pleurocapsales</taxon>
        <taxon>Hyellaceae</taxon>
        <taxon>Waterburya</taxon>
        <taxon>Waterburya agarophytonicola</taxon>
    </lineage>
</organism>
<evidence type="ECO:0000256" key="1">
    <source>
        <dbReference type="SAM" id="Phobius"/>
    </source>
</evidence>
<dbReference type="EMBL" id="JADWDC010000080">
    <property type="protein sequence ID" value="MCC0179386.1"/>
    <property type="molecule type" value="Genomic_DNA"/>
</dbReference>
<feature type="transmembrane region" description="Helical" evidence="1">
    <location>
        <begin position="103"/>
        <end position="123"/>
    </location>
</feature>
<sequence>MLKFRLWQLRKSIQSNSQTSLSSKRVNIAVEQKSTRIINLAGYVILFLVLLDRLFLLSSSQFFDPNWAYNTAGNLVDNVWGLLLGTLLIFYRRDQDLIKPIEYKFLSFLSWFILIIGISYFLITPIILGNAFRIYRTGQTQVISQVDLQKTQIQDYTQKLEGATPEQLNALLQNYQQQNSRAEVKTTEQLKIALVNQAKQTQLRNQTQLETTFNQQTKALIKSTTKWLIGAIISGVFFVLTWRYTAWTRVGY</sequence>
<keyword evidence="1" id="KW-1133">Transmembrane helix</keyword>
<dbReference type="InterPro" id="IPR047709">
    <property type="entry name" value="HpsJ-like"/>
</dbReference>
<dbReference type="AlphaFoldDB" id="A0A964BYG0"/>
<comment type="caution">
    <text evidence="2">The sequence shown here is derived from an EMBL/GenBank/DDBJ whole genome shotgun (WGS) entry which is preliminary data.</text>
</comment>
<keyword evidence="1" id="KW-0812">Transmembrane</keyword>
<evidence type="ECO:0000313" key="2">
    <source>
        <dbReference type="EMBL" id="MCC0179386.1"/>
    </source>
</evidence>
<accession>A0A964BYG0</accession>